<evidence type="ECO:0000259" key="8">
    <source>
        <dbReference type="Pfam" id="PF10502"/>
    </source>
</evidence>
<keyword evidence="9" id="KW-0378">Hydrolase</keyword>
<dbReference type="GO" id="GO:0016020">
    <property type="term" value="C:membrane"/>
    <property type="evidence" value="ECO:0007669"/>
    <property type="project" value="UniProtKB-SubCell"/>
</dbReference>
<evidence type="ECO:0000256" key="2">
    <source>
        <dbReference type="ARBA" id="ARBA00022692"/>
    </source>
</evidence>
<proteinExistence type="predicted"/>
<organism evidence="9 10">
    <name type="scientific">Nocardioides bruguierae</name>
    <dbReference type="NCBI Taxonomy" id="2945102"/>
    <lineage>
        <taxon>Bacteria</taxon>
        <taxon>Bacillati</taxon>
        <taxon>Actinomycetota</taxon>
        <taxon>Actinomycetes</taxon>
        <taxon>Propionibacteriales</taxon>
        <taxon>Nocardioidaceae</taxon>
        <taxon>Nocardioides</taxon>
    </lineage>
</organism>
<dbReference type="Gene3D" id="2.10.109.10">
    <property type="entry name" value="Umud Fragment, subunit A"/>
    <property type="match status" value="1"/>
</dbReference>
<dbReference type="PANTHER" id="PTHR10806:SF6">
    <property type="entry name" value="SIGNAL PEPTIDASE COMPLEX CATALYTIC SUBUNIT SEC11"/>
    <property type="match status" value="1"/>
</dbReference>
<comment type="caution">
    <text evidence="9">The sequence shown here is derived from an EMBL/GenBank/DDBJ whole genome shotgun (WGS) entry which is preliminary data.</text>
</comment>
<dbReference type="Proteomes" id="UP001139485">
    <property type="component" value="Unassembled WGS sequence"/>
</dbReference>
<dbReference type="InterPro" id="IPR001733">
    <property type="entry name" value="Peptidase_S26B"/>
</dbReference>
<dbReference type="Pfam" id="PF10502">
    <property type="entry name" value="Peptidase_S26"/>
    <property type="match status" value="1"/>
</dbReference>
<dbReference type="CDD" id="cd06530">
    <property type="entry name" value="S26_SPase_I"/>
    <property type="match status" value="1"/>
</dbReference>
<evidence type="ECO:0000256" key="5">
    <source>
        <dbReference type="NCBIfam" id="TIGR02228"/>
    </source>
</evidence>
<keyword evidence="4 7" id="KW-0472">Membrane</keyword>
<feature type="transmembrane region" description="Helical" evidence="7">
    <location>
        <begin position="37"/>
        <end position="59"/>
    </location>
</feature>
<evidence type="ECO:0000256" key="1">
    <source>
        <dbReference type="ARBA" id="ARBA00004370"/>
    </source>
</evidence>
<reference evidence="9" key="1">
    <citation type="submission" date="2022-05" db="EMBL/GenBank/DDBJ databases">
        <authorList>
            <person name="Tuo L."/>
        </authorList>
    </citation>
    <scope>NUCLEOTIDE SEQUENCE</scope>
    <source>
        <strain evidence="9">BSK12Z-4</strain>
    </source>
</reference>
<dbReference type="InterPro" id="IPR036286">
    <property type="entry name" value="LexA/Signal_pep-like_sf"/>
</dbReference>
<dbReference type="InterPro" id="IPR019533">
    <property type="entry name" value="Peptidase_S26"/>
</dbReference>
<dbReference type="GO" id="GO:0009003">
    <property type="term" value="F:signal peptidase activity"/>
    <property type="evidence" value="ECO:0007669"/>
    <property type="project" value="UniProtKB-EC"/>
</dbReference>
<dbReference type="GO" id="GO:0006465">
    <property type="term" value="P:signal peptide processing"/>
    <property type="evidence" value="ECO:0007669"/>
    <property type="project" value="UniProtKB-UniRule"/>
</dbReference>
<evidence type="ECO:0000256" key="6">
    <source>
        <dbReference type="SAM" id="MobiDB-lite"/>
    </source>
</evidence>
<accession>A0A9X2DAC3</accession>
<keyword evidence="3 7" id="KW-1133">Transmembrane helix</keyword>
<evidence type="ECO:0000256" key="3">
    <source>
        <dbReference type="ARBA" id="ARBA00022989"/>
    </source>
</evidence>
<evidence type="ECO:0000256" key="7">
    <source>
        <dbReference type="SAM" id="Phobius"/>
    </source>
</evidence>
<dbReference type="GO" id="GO:0004252">
    <property type="term" value="F:serine-type endopeptidase activity"/>
    <property type="evidence" value="ECO:0007669"/>
    <property type="project" value="UniProtKB-UniRule"/>
</dbReference>
<sequence length="220" mass="23777">MTTTPALRRGASTDPHRRGSTVLGGVRRVARSVVTGVAFLTSLVAAAALVLGIGLPALFGAQPFTVLTGSMSPTVLPGSLVVVKPLPVEDVRVGDIVTYQVASDRPEVITHRVVARAQGPDGRTWLQTQGDANATPDVEWVRPEQVRGRVWYSVPHLGRVSLLLDHDQRRWLSLAAALWLFGYALLTTVRALRSPSVSSREAARAADRRRLHLHSGVHRA</sequence>
<gene>
    <name evidence="9" type="ORF">M8330_17450</name>
</gene>
<dbReference type="SUPFAM" id="SSF51306">
    <property type="entry name" value="LexA/Signal peptidase"/>
    <property type="match status" value="1"/>
</dbReference>
<evidence type="ECO:0000256" key="4">
    <source>
        <dbReference type="ARBA" id="ARBA00023136"/>
    </source>
</evidence>
<protein>
    <recommendedName>
        <fullName evidence="5">Signal peptidase I</fullName>
        <ecNumber evidence="5">3.4.21.89</ecNumber>
    </recommendedName>
</protein>
<dbReference type="AlphaFoldDB" id="A0A9X2DAC3"/>
<keyword evidence="2 7" id="KW-0812">Transmembrane</keyword>
<name>A0A9X2DAC3_9ACTN</name>
<dbReference type="RefSeq" id="WP_250828371.1">
    <property type="nucleotide sequence ID" value="NZ_JAMOIL010000028.1"/>
</dbReference>
<evidence type="ECO:0000313" key="10">
    <source>
        <dbReference type="Proteomes" id="UP001139485"/>
    </source>
</evidence>
<dbReference type="NCBIfam" id="TIGR02228">
    <property type="entry name" value="sigpep_I_arch"/>
    <property type="match status" value="1"/>
</dbReference>
<dbReference type="EMBL" id="JAMOIL010000028">
    <property type="protein sequence ID" value="MCM0622081.1"/>
    <property type="molecule type" value="Genomic_DNA"/>
</dbReference>
<evidence type="ECO:0000313" key="9">
    <source>
        <dbReference type="EMBL" id="MCM0622081.1"/>
    </source>
</evidence>
<dbReference type="PANTHER" id="PTHR10806">
    <property type="entry name" value="SIGNAL PEPTIDASE COMPLEX CATALYTIC SUBUNIT SEC11"/>
    <property type="match status" value="1"/>
</dbReference>
<comment type="subcellular location">
    <subcellularLocation>
        <location evidence="1">Membrane</location>
    </subcellularLocation>
</comment>
<dbReference type="EC" id="3.4.21.89" evidence="5"/>
<feature type="region of interest" description="Disordered" evidence="6">
    <location>
        <begin position="1"/>
        <end position="20"/>
    </location>
</feature>
<keyword evidence="10" id="KW-1185">Reference proteome</keyword>
<feature type="domain" description="Peptidase S26" evidence="8">
    <location>
        <begin position="43"/>
        <end position="115"/>
    </location>
</feature>